<name>A0A0C2D876_9BACT</name>
<evidence type="ECO:0000313" key="3">
    <source>
        <dbReference type="Proteomes" id="UP000031599"/>
    </source>
</evidence>
<feature type="region of interest" description="Disordered" evidence="1">
    <location>
        <begin position="1"/>
        <end position="63"/>
    </location>
</feature>
<dbReference type="EMBL" id="JMCC02000019">
    <property type="protein sequence ID" value="KIG17825.1"/>
    <property type="molecule type" value="Genomic_DNA"/>
</dbReference>
<feature type="compositionally biased region" description="Acidic residues" evidence="1">
    <location>
        <begin position="13"/>
        <end position="58"/>
    </location>
</feature>
<gene>
    <name evidence="2" type="ORF">DB30_02592</name>
</gene>
<dbReference type="RefSeq" id="WP_052547850.1">
    <property type="nucleotide sequence ID" value="NZ_JMCC02000019.1"/>
</dbReference>
<reference evidence="2 3" key="1">
    <citation type="submission" date="2014-12" db="EMBL/GenBank/DDBJ databases">
        <title>Genome assembly of Enhygromyxa salina DSM 15201.</title>
        <authorList>
            <person name="Sharma G."/>
            <person name="Subramanian S."/>
        </authorList>
    </citation>
    <scope>NUCLEOTIDE SEQUENCE [LARGE SCALE GENOMIC DNA]</scope>
    <source>
        <strain evidence="2 3">DSM 15201</strain>
    </source>
</reference>
<organism evidence="2 3">
    <name type="scientific">Enhygromyxa salina</name>
    <dbReference type="NCBI Taxonomy" id="215803"/>
    <lineage>
        <taxon>Bacteria</taxon>
        <taxon>Pseudomonadati</taxon>
        <taxon>Myxococcota</taxon>
        <taxon>Polyangia</taxon>
        <taxon>Nannocystales</taxon>
        <taxon>Nannocystaceae</taxon>
        <taxon>Enhygromyxa</taxon>
    </lineage>
</organism>
<evidence type="ECO:0000313" key="2">
    <source>
        <dbReference type="EMBL" id="KIG17825.1"/>
    </source>
</evidence>
<feature type="compositionally biased region" description="Low complexity" evidence="1">
    <location>
        <begin position="1"/>
        <end position="10"/>
    </location>
</feature>
<proteinExistence type="predicted"/>
<comment type="caution">
    <text evidence="2">The sequence shown here is derived from an EMBL/GenBank/DDBJ whole genome shotgun (WGS) entry which is preliminary data.</text>
</comment>
<evidence type="ECO:0000256" key="1">
    <source>
        <dbReference type="SAM" id="MobiDB-lite"/>
    </source>
</evidence>
<sequence>MALLAPLACGDDGGGDDALNDAGETGDGDGDPAGDGDGDGDGDPTGDGDGDPTGDGDGDPATGLRVDLLLNSNVIREANNGGELTAACMLFEDGLPAAVQPAFEYDVTPVEGVIDSGNSWAFESFGTWTIGCSTQVDNQDLTSEREFAVLDDAIDSRLADVGAALGTSSSSLAAVLAADGGADQLLIDAITTLATVEPALMDPALDLAGLDDVLVPLPGGYPSDAALDNAGIMANADDAALASALDQVNAALDQLVATYASFDPQADPTEADLEALEAAGATLDAALEAAMALQPTAHGLLANRQSLAASIRDHLSPALLAINDYVIARAQAEADGLFGFAPPDPFITSQFGLIGLTLGMFNQSYIRVRLINDWYGDTIKQLDKSINNLILSELIDYVLPPNPNGPVIELFSASASVGFAVPGYDTWAYGSNFNSDPNFNLFIILGDQWQGVVDQIFGGCGVSEDNSVPENIEAVTDCIDQIEMAVDSAINYSIDVIEPGLLGDQDVHLGPFPAVCEGFLPVATLVIPVNLAVGRGETWQTNCLP</sequence>
<protein>
    <submittedName>
        <fullName evidence="2">BNR repeat domain protein</fullName>
    </submittedName>
</protein>
<accession>A0A0C2D876</accession>
<dbReference type="AlphaFoldDB" id="A0A0C2D876"/>
<dbReference type="Proteomes" id="UP000031599">
    <property type="component" value="Unassembled WGS sequence"/>
</dbReference>